<dbReference type="Proteomes" id="UP001596139">
    <property type="component" value="Unassembled WGS sequence"/>
</dbReference>
<organism evidence="3 4">
    <name type="scientific">Streptomyces ochraceiscleroticus</name>
    <dbReference type="NCBI Taxonomy" id="47761"/>
    <lineage>
        <taxon>Bacteria</taxon>
        <taxon>Bacillati</taxon>
        <taxon>Actinomycetota</taxon>
        <taxon>Actinomycetes</taxon>
        <taxon>Kitasatosporales</taxon>
        <taxon>Streptomycetaceae</taxon>
        <taxon>Streptomyces</taxon>
    </lineage>
</organism>
<feature type="domain" description="PepSY" evidence="2">
    <location>
        <begin position="166"/>
        <end position="226"/>
    </location>
</feature>
<proteinExistence type="predicted"/>
<evidence type="ECO:0000313" key="4">
    <source>
        <dbReference type="Proteomes" id="UP001596139"/>
    </source>
</evidence>
<dbReference type="Gene3D" id="3.10.450.40">
    <property type="match status" value="2"/>
</dbReference>
<evidence type="ECO:0000313" key="3">
    <source>
        <dbReference type="EMBL" id="MFC6067222.1"/>
    </source>
</evidence>
<evidence type="ECO:0000259" key="2">
    <source>
        <dbReference type="Pfam" id="PF03413"/>
    </source>
</evidence>
<dbReference type="InterPro" id="IPR025711">
    <property type="entry name" value="PepSY"/>
</dbReference>
<dbReference type="EMBL" id="JBHSPX010000011">
    <property type="protein sequence ID" value="MFC6067222.1"/>
    <property type="molecule type" value="Genomic_DNA"/>
</dbReference>
<feature type="region of interest" description="Disordered" evidence="1">
    <location>
        <begin position="38"/>
        <end position="77"/>
    </location>
</feature>
<protein>
    <submittedName>
        <fullName evidence="3">PepSY domain-containing protein</fullName>
    </submittedName>
</protein>
<comment type="caution">
    <text evidence="3">The sequence shown here is derived from an EMBL/GenBank/DDBJ whole genome shotgun (WGS) entry which is preliminary data.</text>
</comment>
<name>A0ABW1MVU1_9ACTN</name>
<sequence>MDTKRSGTLAYGNRTARLRAAGLVCAVAVAGALVTGCGDDKGGGGSSSSPSESGGGKSAAASPSGSGKLTEDQTQRKALIPKAKITYDKALSAATGAVSGSKPVKAELKRGTGGKPVWETEVATTDGTKSMVTVDAVSGKAAKPRADSDEDSDDKAKLAGWLKKAKVTAQEAAQVATGKKKGTVSSIELDDNDQGKEIWSVDVVTESDWNKTTYDIDAADKKVLRTHVDTD</sequence>
<reference evidence="4" key="1">
    <citation type="journal article" date="2019" name="Int. J. Syst. Evol. Microbiol.">
        <title>The Global Catalogue of Microorganisms (GCM) 10K type strain sequencing project: providing services to taxonomists for standard genome sequencing and annotation.</title>
        <authorList>
            <consortium name="The Broad Institute Genomics Platform"/>
            <consortium name="The Broad Institute Genome Sequencing Center for Infectious Disease"/>
            <person name="Wu L."/>
            <person name="Ma J."/>
        </authorList>
    </citation>
    <scope>NUCLEOTIDE SEQUENCE [LARGE SCALE GENOMIC DNA]</scope>
    <source>
        <strain evidence="4">CGMCC 1.15180</strain>
    </source>
</reference>
<keyword evidence="4" id="KW-1185">Reference proteome</keyword>
<dbReference type="RefSeq" id="WP_063761881.1">
    <property type="nucleotide sequence ID" value="NZ_JBHSPX010000011.1"/>
</dbReference>
<dbReference type="Pfam" id="PF03413">
    <property type="entry name" value="PepSY"/>
    <property type="match status" value="2"/>
</dbReference>
<gene>
    <name evidence="3" type="ORF">ACFP4F_32405</name>
</gene>
<evidence type="ECO:0000256" key="1">
    <source>
        <dbReference type="SAM" id="MobiDB-lite"/>
    </source>
</evidence>
<accession>A0ABW1MVU1</accession>
<feature type="compositionally biased region" description="Low complexity" evidence="1">
    <location>
        <begin position="47"/>
        <end position="68"/>
    </location>
</feature>
<feature type="domain" description="PepSY" evidence="2">
    <location>
        <begin position="84"/>
        <end position="140"/>
    </location>
</feature>